<organism evidence="2 3">
    <name type="scientific">Ajellomyces capsulatus (strain G186AR / H82 / ATCC MYA-2454 / RMSCC 2432)</name>
    <name type="common">Darling's disease fungus</name>
    <name type="synonym">Histoplasma capsulatum</name>
    <dbReference type="NCBI Taxonomy" id="447093"/>
    <lineage>
        <taxon>Eukaryota</taxon>
        <taxon>Fungi</taxon>
        <taxon>Dikarya</taxon>
        <taxon>Ascomycota</taxon>
        <taxon>Pezizomycotina</taxon>
        <taxon>Eurotiomycetes</taxon>
        <taxon>Eurotiomycetidae</taxon>
        <taxon>Onygenales</taxon>
        <taxon>Ajellomycetaceae</taxon>
        <taxon>Histoplasma</taxon>
    </lineage>
</organism>
<evidence type="ECO:0000256" key="1">
    <source>
        <dbReference type="SAM" id="Phobius"/>
    </source>
</evidence>
<dbReference type="Proteomes" id="UP000001631">
    <property type="component" value="Unassembled WGS sequence"/>
</dbReference>
<dbReference type="InParanoid" id="C0NZQ3"/>
<gene>
    <name evidence="2" type="ORF">HCBG_08633</name>
</gene>
<evidence type="ECO:0000313" key="3">
    <source>
        <dbReference type="Proteomes" id="UP000001631"/>
    </source>
</evidence>
<evidence type="ECO:0000313" key="2">
    <source>
        <dbReference type="EMBL" id="EEH02993.1"/>
    </source>
</evidence>
<protein>
    <submittedName>
        <fullName evidence="2">Uncharacterized protein</fullName>
    </submittedName>
</protein>
<keyword evidence="1" id="KW-1133">Transmembrane helix</keyword>
<dbReference type="GeneID" id="69041649"/>
<feature type="transmembrane region" description="Helical" evidence="1">
    <location>
        <begin position="41"/>
        <end position="63"/>
    </location>
</feature>
<sequence>MEKNGFKLLLSLSAKTGHTGLGAYKDILVCTAWIPFYERLLLLSSMLLSLAASGLAALVKVLARLNVCLHRVQPGLARMFTIVSDQAGYLLDLGVKAGS</sequence>
<accession>C0NZQ3</accession>
<dbReference type="AlphaFoldDB" id="C0NZQ3"/>
<keyword evidence="1" id="KW-0812">Transmembrane</keyword>
<dbReference type="EMBL" id="GG663379">
    <property type="protein sequence ID" value="EEH02993.1"/>
    <property type="molecule type" value="Genomic_DNA"/>
</dbReference>
<reference evidence="2" key="1">
    <citation type="submission" date="2009-02" db="EMBL/GenBank/DDBJ databases">
        <title>The Genome Sequence of Ajellomyces capsulatus strain G186AR.</title>
        <authorList>
            <consortium name="The Broad Institute Genome Sequencing Platform"/>
            <person name="Champion M."/>
            <person name="Cuomo C."/>
            <person name="Ma L.-J."/>
            <person name="Henn M.R."/>
            <person name="Sil A."/>
            <person name="Goldman B."/>
            <person name="Young S.K."/>
            <person name="Kodira C.D."/>
            <person name="Zeng Q."/>
            <person name="Koehrsen M."/>
            <person name="Alvarado L."/>
            <person name="Berlin A."/>
            <person name="Borenstein D."/>
            <person name="Chen Z."/>
            <person name="Engels R."/>
            <person name="Freedman E."/>
            <person name="Gellesch M."/>
            <person name="Goldberg J."/>
            <person name="Griggs A."/>
            <person name="Gujja S."/>
            <person name="Heiman D."/>
            <person name="Hepburn T."/>
            <person name="Howarth C."/>
            <person name="Jen D."/>
            <person name="Larson L."/>
            <person name="Lewis B."/>
            <person name="Mehta T."/>
            <person name="Park D."/>
            <person name="Pearson M."/>
            <person name="Roberts A."/>
            <person name="Saif S."/>
            <person name="Shea T."/>
            <person name="Shenoy N."/>
            <person name="Sisk P."/>
            <person name="Stolte C."/>
            <person name="Sykes S."/>
            <person name="Walk T."/>
            <person name="White J."/>
            <person name="Yandava C."/>
            <person name="Klein B."/>
            <person name="McEwen J.G."/>
            <person name="Puccia R."/>
            <person name="Goldman G.H."/>
            <person name="Felipe M.S."/>
            <person name="Nino-Vega G."/>
            <person name="San-Blas G."/>
            <person name="Taylor J."/>
            <person name="Mendoza L."/>
            <person name="Galagan J."/>
            <person name="Nusbaum C."/>
            <person name="Birren B."/>
        </authorList>
    </citation>
    <scope>NUCLEOTIDE SEQUENCE</scope>
    <source>
        <strain evidence="2">G186AR</strain>
    </source>
</reference>
<dbReference type="RefSeq" id="XP_045283474.1">
    <property type="nucleotide sequence ID" value="XM_045435682.1"/>
</dbReference>
<keyword evidence="3" id="KW-1185">Reference proteome</keyword>
<dbReference type="HOGENOM" id="CLU_2319681_0_0_1"/>
<proteinExistence type="predicted"/>
<keyword evidence="1" id="KW-0472">Membrane</keyword>
<name>C0NZQ3_AJECG</name>